<evidence type="ECO:0000313" key="4">
    <source>
        <dbReference type="Proteomes" id="UP000198519"/>
    </source>
</evidence>
<name>A0A1I4NI71_9GAMM</name>
<reference evidence="4" key="1">
    <citation type="submission" date="2016-10" db="EMBL/GenBank/DDBJ databases">
        <authorList>
            <person name="Varghese N."/>
            <person name="Submissions S."/>
        </authorList>
    </citation>
    <scope>NUCLEOTIDE SEQUENCE [LARGE SCALE GENOMIC DNA]</scope>
    <source>
        <strain evidence="4">CGMCC 1.7061</strain>
    </source>
</reference>
<accession>A0A1I4NI71</accession>
<dbReference type="STRING" id="488535.SAMN04487963_1411"/>
<organism evidence="3 4">
    <name type="scientific">Marinobacter zhejiangensis</name>
    <dbReference type="NCBI Taxonomy" id="488535"/>
    <lineage>
        <taxon>Bacteria</taxon>
        <taxon>Pseudomonadati</taxon>
        <taxon>Pseudomonadota</taxon>
        <taxon>Gammaproteobacteria</taxon>
        <taxon>Pseudomonadales</taxon>
        <taxon>Marinobacteraceae</taxon>
        <taxon>Marinobacter</taxon>
    </lineage>
</organism>
<dbReference type="AlphaFoldDB" id="A0A1I4NI71"/>
<evidence type="ECO:0000256" key="1">
    <source>
        <dbReference type="SAM" id="MobiDB-lite"/>
    </source>
</evidence>
<dbReference type="OrthoDB" id="8592743at2"/>
<feature type="domain" description="YagK/YfjJ C-terminal" evidence="2">
    <location>
        <begin position="143"/>
        <end position="240"/>
    </location>
</feature>
<dbReference type="EMBL" id="FOUE01000002">
    <property type="protein sequence ID" value="SFM15055.1"/>
    <property type="molecule type" value="Genomic_DNA"/>
</dbReference>
<dbReference type="Pfam" id="PF11726">
    <property type="entry name" value="YagK_YfjJ_C"/>
    <property type="match status" value="1"/>
</dbReference>
<evidence type="ECO:0000259" key="2">
    <source>
        <dbReference type="Pfam" id="PF11726"/>
    </source>
</evidence>
<dbReference type="RefSeq" id="WP_092021216.1">
    <property type="nucleotide sequence ID" value="NZ_FOUE01000002.1"/>
</dbReference>
<keyword evidence="4" id="KW-1185">Reference proteome</keyword>
<dbReference type="InterPro" id="IPR057271">
    <property type="entry name" value="YagK_YfjJ_C"/>
</dbReference>
<dbReference type="Proteomes" id="UP000198519">
    <property type="component" value="Unassembled WGS sequence"/>
</dbReference>
<proteinExistence type="predicted"/>
<feature type="region of interest" description="Disordered" evidence="1">
    <location>
        <begin position="306"/>
        <end position="329"/>
    </location>
</feature>
<gene>
    <name evidence="3" type="ORF">SAMN04487963_1411</name>
</gene>
<protein>
    <recommendedName>
        <fullName evidence="2">YagK/YfjJ C-terminal domain-containing protein</fullName>
    </recommendedName>
</protein>
<sequence>MNIYECSDTLTDLKHIEKLTKIISKTRSIENVNQTPIKKSELVRLLSIPETKFKVNTPNYTSNPYAIAFFSAKAQVFPEGFEHYDIKSMLCGNLKTNITYLLFVDAIHHFTSLDSFRTTVSRHEKAQSKRKRSTNNYIDALTNSYARLTVVRIDLHLKPDPWKTDYTSDLLNEMQMYWAKMRRDLYESKRLPRSVGFLCSLELGHITGFHFHLMVFFDGSLYQSDINLATIIGEHWRATITHGEGWYYNCNANKSQYKRLGIGRIEYWDKEAIENMKATGCYLAKIDYSLDAVIGNAQAFFRSNMPSKRSGLGRPRSKPALSPEPDKTA</sequence>
<evidence type="ECO:0000313" key="3">
    <source>
        <dbReference type="EMBL" id="SFM15055.1"/>
    </source>
</evidence>